<name>A0A834IMV0_RHYFE</name>
<dbReference type="Proteomes" id="UP000625711">
    <property type="component" value="Unassembled WGS sequence"/>
</dbReference>
<accession>A0A834IMV0</accession>
<dbReference type="OrthoDB" id="8189655at2759"/>
<evidence type="ECO:0000313" key="2">
    <source>
        <dbReference type="Proteomes" id="UP000625711"/>
    </source>
</evidence>
<protein>
    <submittedName>
        <fullName evidence="1">Uncharacterized protein</fullName>
    </submittedName>
</protein>
<dbReference type="EMBL" id="JAACXV010000086">
    <property type="protein sequence ID" value="KAF7283832.1"/>
    <property type="molecule type" value="Genomic_DNA"/>
</dbReference>
<comment type="caution">
    <text evidence="1">The sequence shown here is derived from an EMBL/GenBank/DDBJ whole genome shotgun (WGS) entry which is preliminary data.</text>
</comment>
<keyword evidence="2" id="KW-1185">Reference proteome</keyword>
<evidence type="ECO:0000313" key="1">
    <source>
        <dbReference type="EMBL" id="KAF7283832.1"/>
    </source>
</evidence>
<proteinExistence type="predicted"/>
<dbReference type="AlphaFoldDB" id="A0A834IMV0"/>
<reference evidence="1" key="1">
    <citation type="submission" date="2020-08" db="EMBL/GenBank/DDBJ databases">
        <title>Genome sequencing and assembly of the red palm weevil Rhynchophorus ferrugineus.</title>
        <authorList>
            <person name="Dias G.B."/>
            <person name="Bergman C.M."/>
            <person name="Manee M."/>
        </authorList>
    </citation>
    <scope>NUCLEOTIDE SEQUENCE</scope>
    <source>
        <strain evidence="1">AA-2017</strain>
        <tissue evidence="1">Whole larva</tissue>
    </source>
</reference>
<organism evidence="1 2">
    <name type="scientific">Rhynchophorus ferrugineus</name>
    <name type="common">Red palm weevil</name>
    <name type="synonym">Curculio ferrugineus</name>
    <dbReference type="NCBI Taxonomy" id="354439"/>
    <lineage>
        <taxon>Eukaryota</taxon>
        <taxon>Metazoa</taxon>
        <taxon>Ecdysozoa</taxon>
        <taxon>Arthropoda</taxon>
        <taxon>Hexapoda</taxon>
        <taxon>Insecta</taxon>
        <taxon>Pterygota</taxon>
        <taxon>Neoptera</taxon>
        <taxon>Endopterygota</taxon>
        <taxon>Coleoptera</taxon>
        <taxon>Polyphaga</taxon>
        <taxon>Cucujiformia</taxon>
        <taxon>Curculionidae</taxon>
        <taxon>Dryophthorinae</taxon>
        <taxon>Rhynchophorus</taxon>
    </lineage>
</organism>
<gene>
    <name evidence="1" type="ORF">GWI33_022870</name>
</gene>
<sequence>MSTEDGERSGRPKEVATDENVKKIHKMIFKDNLEVDVSLVIFQGQYLVLYVDYQIRTRCFLELVQASHRLILL</sequence>